<protein>
    <recommendedName>
        <fullName evidence="6 7">Citrate synthase</fullName>
    </recommendedName>
</protein>
<dbReference type="PROSITE" id="PS00480">
    <property type="entry name" value="CITRATE_SYNTHASE"/>
    <property type="match status" value="1"/>
</dbReference>
<dbReference type="NCBIfam" id="NF004126">
    <property type="entry name" value="PRK05614.1"/>
    <property type="match status" value="1"/>
</dbReference>
<dbReference type="Gene3D" id="1.10.230.10">
    <property type="entry name" value="Cytochrome P450-Terp, domain 2"/>
    <property type="match status" value="1"/>
</dbReference>
<comment type="pathway">
    <text evidence="1 9">Carbohydrate metabolism; tricarboxylic acid cycle; isocitrate from oxaloacetate: step 1/2.</text>
</comment>
<dbReference type="Pfam" id="PF00285">
    <property type="entry name" value="Citrate_synt"/>
    <property type="match status" value="1"/>
</dbReference>
<dbReference type="EMBL" id="QHJQ01000001">
    <property type="protein sequence ID" value="PXA05754.1"/>
    <property type="molecule type" value="Genomic_DNA"/>
</dbReference>
<dbReference type="GO" id="GO:0006099">
    <property type="term" value="P:tricarboxylic acid cycle"/>
    <property type="evidence" value="ECO:0007669"/>
    <property type="project" value="UniProtKB-UniRule"/>
</dbReference>
<gene>
    <name evidence="11" type="primary">gltA</name>
    <name evidence="11" type="ORF">DDZ13_02480</name>
</gene>
<evidence type="ECO:0000256" key="5">
    <source>
        <dbReference type="ARBA" id="ARBA00049288"/>
    </source>
</evidence>
<dbReference type="FunCoup" id="A0A317ZJ49">
    <property type="interactions" value="418"/>
</dbReference>
<dbReference type="NCBIfam" id="TIGR01798">
    <property type="entry name" value="cit_synth_I"/>
    <property type="match status" value="1"/>
</dbReference>
<evidence type="ECO:0000313" key="12">
    <source>
        <dbReference type="Proteomes" id="UP000247099"/>
    </source>
</evidence>
<dbReference type="OrthoDB" id="9800864at2"/>
<evidence type="ECO:0000256" key="2">
    <source>
        <dbReference type="ARBA" id="ARBA00010566"/>
    </source>
</evidence>
<evidence type="ECO:0000256" key="10">
    <source>
        <dbReference type="RuleBase" id="RU003406"/>
    </source>
</evidence>
<evidence type="ECO:0000256" key="8">
    <source>
        <dbReference type="PIRSR" id="PIRSR001369-1"/>
    </source>
</evidence>
<dbReference type="PANTHER" id="PTHR42871">
    <property type="entry name" value="CITRATE SYNTHASE"/>
    <property type="match status" value="1"/>
</dbReference>
<dbReference type="InterPro" id="IPR036969">
    <property type="entry name" value="Citrate_synthase_sf"/>
</dbReference>
<organism evidence="11 12">
    <name type="scientific">Coraliomargarita sinensis</name>
    <dbReference type="NCBI Taxonomy" id="2174842"/>
    <lineage>
        <taxon>Bacteria</taxon>
        <taxon>Pseudomonadati</taxon>
        <taxon>Verrucomicrobiota</taxon>
        <taxon>Opitutia</taxon>
        <taxon>Puniceicoccales</taxon>
        <taxon>Coraliomargaritaceae</taxon>
        <taxon>Coraliomargarita</taxon>
    </lineage>
</organism>
<proteinExistence type="inferred from homology"/>
<dbReference type="Gene3D" id="2.20.28.60">
    <property type="match status" value="1"/>
</dbReference>
<feature type="active site" evidence="8">
    <location>
        <position position="307"/>
    </location>
</feature>
<keyword evidence="3 9" id="KW-0816">Tricarboxylic acid cycle</keyword>
<evidence type="ECO:0000256" key="7">
    <source>
        <dbReference type="PIRNR" id="PIRNR001369"/>
    </source>
</evidence>
<evidence type="ECO:0000256" key="1">
    <source>
        <dbReference type="ARBA" id="ARBA00004751"/>
    </source>
</evidence>
<dbReference type="GO" id="GO:0005737">
    <property type="term" value="C:cytoplasm"/>
    <property type="evidence" value="ECO:0007669"/>
    <property type="project" value="InterPro"/>
</dbReference>
<dbReference type="InterPro" id="IPR016142">
    <property type="entry name" value="Citrate_synth-like_lrg_a-sub"/>
</dbReference>
<name>A0A317ZJ49_9BACT</name>
<dbReference type="CDD" id="cd06114">
    <property type="entry name" value="EcCS_like"/>
    <property type="match status" value="1"/>
</dbReference>
<comment type="caution">
    <text evidence="11">The sequence shown here is derived from an EMBL/GenBank/DDBJ whole genome shotgun (WGS) entry which is preliminary data.</text>
</comment>
<dbReference type="SUPFAM" id="SSF48256">
    <property type="entry name" value="Citrate synthase"/>
    <property type="match status" value="1"/>
</dbReference>
<reference evidence="11 12" key="1">
    <citation type="submission" date="2018-05" db="EMBL/GenBank/DDBJ databases">
        <title>Coraliomargarita sinensis sp. nov., isolated from a marine solar saltern.</title>
        <authorList>
            <person name="Zhou L.Y."/>
        </authorList>
    </citation>
    <scope>NUCLEOTIDE SEQUENCE [LARGE SCALE GENOMIC DNA]</scope>
    <source>
        <strain evidence="11 12">WN38</strain>
    </source>
</reference>
<dbReference type="RefSeq" id="WP_110129831.1">
    <property type="nucleotide sequence ID" value="NZ_QHJQ01000001.1"/>
</dbReference>
<dbReference type="PANTHER" id="PTHR42871:SF1">
    <property type="entry name" value="CITRATE SYNTHASE"/>
    <property type="match status" value="1"/>
</dbReference>
<dbReference type="InterPro" id="IPR019810">
    <property type="entry name" value="Citrate_synthase_AS"/>
</dbReference>
<evidence type="ECO:0000256" key="3">
    <source>
        <dbReference type="ARBA" id="ARBA00022532"/>
    </source>
</evidence>
<dbReference type="InParanoid" id="A0A317ZJ49"/>
<evidence type="ECO:0000313" key="11">
    <source>
        <dbReference type="EMBL" id="PXA05754.1"/>
    </source>
</evidence>
<dbReference type="Gene3D" id="1.10.580.10">
    <property type="entry name" value="Citrate Synthase, domain 1"/>
    <property type="match status" value="1"/>
</dbReference>
<dbReference type="UniPathway" id="UPA00223">
    <property type="reaction ID" value="UER00717"/>
</dbReference>
<dbReference type="Proteomes" id="UP000247099">
    <property type="component" value="Unassembled WGS sequence"/>
</dbReference>
<accession>A0A317ZJ49</accession>
<dbReference type="PIRSF" id="PIRSF001369">
    <property type="entry name" value="Citrate_synth"/>
    <property type="match status" value="1"/>
</dbReference>
<dbReference type="PRINTS" id="PR00143">
    <property type="entry name" value="CITRTSNTHASE"/>
</dbReference>
<evidence type="ECO:0000256" key="9">
    <source>
        <dbReference type="RuleBase" id="RU003370"/>
    </source>
</evidence>
<dbReference type="AlphaFoldDB" id="A0A317ZJ49"/>
<dbReference type="GO" id="GO:0036440">
    <property type="term" value="F:citrate synthase activity"/>
    <property type="evidence" value="ECO:0007669"/>
    <property type="project" value="UniProtKB-EC"/>
</dbReference>
<dbReference type="InterPro" id="IPR002020">
    <property type="entry name" value="Citrate_synthase"/>
</dbReference>
<evidence type="ECO:0000256" key="6">
    <source>
        <dbReference type="NCBIfam" id="TIGR01798"/>
    </source>
</evidence>
<dbReference type="InterPro" id="IPR024176">
    <property type="entry name" value="Citrate_synthase_bac-typ"/>
</dbReference>
<comment type="catalytic activity">
    <reaction evidence="5 9">
        <text>oxaloacetate + acetyl-CoA + H2O = citrate + CoA + H(+)</text>
        <dbReference type="Rhea" id="RHEA:16845"/>
        <dbReference type="ChEBI" id="CHEBI:15377"/>
        <dbReference type="ChEBI" id="CHEBI:15378"/>
        <dbReference type="ChEBI" id="CHEBI:16452"/>
        <dbReference type="ChEBI" id="CHEBI:16947"/>
        <dbReference type="ChEBI" id="CHEBI:57287"/>
        <dbReference type="ChEBI" id="CHEBI:57288"/>
        <dbReference type="EC" id="2.3.3.16"/>
    </reaction>
</comment>
<sequence length="429" mass="48193">MEKTGTIRLGNENFEFPIIEGTEGEKALDTRTLRAKSGCITFDEGYGNTGSCQSDISFIDGEKGILRHRGYPIEQLAEHSSFLETAMLVIYGELPHEECLDAFRQHVRRNASIHTGMHHHFDGFPSDAHPMAILSAMLNSLGAYYPEMSSNNRDQDLAHFDETAALLISKVRTIAAMTFRMKMGLPFEYPDHKRRYTENFLHMMFSEPYGEYVDDHGAAEALDLFLMLHADHEQNCSTSTVRMVASGGANLFASVSAGVCALWGPSHGGANMAVIKMLEEIHQDGDDGTRFIEAAKKGEAKLMGFGHRVYKNYDPRAKILGKSAENMLQSMGMQDPLLDIAKRLEQAALEDDYFVSRKLYPNVDFYSGIILKAIGIPVEMFTVMFAIGRMPGWIANWKEIAENPKSRIHRPRQIYTGETQRDYVKLGDR</sequence>
<dbReference type="InterPro" id="IPR010953">
    <property type="entry name" value="Citrate_synthase_typ-I"/>
</dbReference>
<feature type="active site" evidence="8">
    <location>
        <position position="364"/>
    </location>
</feature>
<keyword evidence="4 7" id="KW-0808">Transferase</keyword>
<keyword evidence="11" id="KW-0012">Acyltransferase</keyword>
<dbReference type="FunFam" id="1.10.230.10:FF:000002">
    <property type="entry name" value="Citrate synthase"/>
    <property type="match status" value="1"/>
</dbReference>
<evidence type="ECO:0000256" key="4">
    <source>
        <dbReference type="ARBA" id="ARBA00022679"/>
    </source>
</evidence>
<comment type="similarity">
    <text evidence="2 7 10">Belongs to the citrate synthase family.</text>
</comment>
<dbReference type="InterPro" id="IPR016143">
    <property type="entry name" value="Citrate_synth-like_sm_a-sub"/>
</dbReference>
<keyword evidence="12" id="KW-1185">Reference proteome</keyword>